<gene>
    <name evidence="2" type="ORF">UFOVP242_194</name>
</gene>
<sequence length="163" mass="18596">MRTIFLDMDGVVADFDTFASDLLGRKIGWHESKFDLTKEEWAMLGAVDRLYYNLPLMPDATKLVAYVKSLSTRFNVQFLTAVPRRTTMPSARDDKQAWVDKYFPGMRMDIGPYSHDKQKWCSPGDILIDDRPSNIEEWTAAGGIAIYHTGDVDATIKRLNEVL</sequence>
<dbReference type="InterPro" id="IPR023214">
    <property type="entry name" value="HAD_sf"/>
</dbReference>
<protein>
    <submittedName>
        <fullName evidence="2">5'(3')-deoxyribonucleotidase</fullName>
    </submittedName>
</protein>
<evidence type="ECO:0000313" key="2">
    <source>
        <dbReference type="EMBL" id="CAB5221980.1"/>
    </source>
</evidence>
<evidence type="ECO:0000256" key="1">
    <source>
        <dbReference type="PIRSR" id="PIRSR610708-1"/>
    </source>
</evidence>
<dbReference type="InterPro" id="IPR036412">
    <property type="entry name" value="HAD-like_sf"/>
</dbReference>
<name>A0A6J7WW58_9CAUD</name>
<feature type="active site" description="Proton donor" evidence="1">
    <location>
        <position position="9"/>
    </location>
</feature>
<dbReference type="Pfam" id="PF06941">
    <property type="entry name" value="NT5C"/>
    <property type="match status" value="1"/>
</dbReference>
<dbReference type="SUPFAM" id="SSF56784">
    <property type="entry name" value="HAD-like"/>
    <property type="match status" value="1"/>
</dbReference>
<dbReference type="GO" id="GO:0008253">
    <property type="term" value="F:5'-nucleotidase activity"/>
    <property type="evidence" value="ECO:0007669"/>
    <property type="project" value="InterPro"/>
</dbReference>
<accession>A0A6J7WW58</accession>
<organism evidence="2">
    <name type="scientific">uncultured Caudovirales phage</name>
    <dbReference type="NCBI Taxonomy" id="2100421"/>
    <lineage>
        <taxon>Viruses</taxon>
        <taxon>Duplodnaviria</taxon>
        <taxon>Heunggongvirae</taxon>
        <taxon>Uroviricota</taxon>
        <taxon>Caudoviricetes</taxon>
        <taxon>Peduoviridae</taxon>
        <taxon>Maltschvirus</taxon>
        <taxon>Maltschvirus maltsch</taxon>
    </lineage>
</organism>
<dbReference type="GO" id="GO:0009264">
    <property type="term" value="P:deoxyribonucleotide catabolic process"/>
    <property type="evidence" value="ECO:0007669"/>
    <property type="project" value="InterPro"/>
</dbReference>
<feature type="active site" description="Nucleophile" evidence="1">
    <location>
        <position position="7"/>
    </location>
</feature>
<dbReference type="EMBL" id="LR798294">
    <property type="protein sequence ID" value="CAB5221980.1"/>
    <property type="molecule type" value="Genomic_DNA"/>
</dbReference>
<reference evidence="2" key="1">
    <citation type="submission" date="2020-05" db="EMBL/GenBank/DDBJ databases">
        <authorList>
            <person name="Chiriac C."/>
            <person name="Salcher M."/>
            <person name="Ghai R."/>
            <person name="Kavagutti S V."/>
        </authorList>
    </citation>
    <scope>NUCLEOTIDE SEQUENCE</scope>
</reference>
<dbReference type="Gene3D" id="3.40.50.1000">
    <property type="entry name" value="HAD superfamily/HAD-like"/>
    <property type="match status" value="1"/>
</dbReference>
<proteinExistence type="predicted"/>
<dbReference type="InterPro" id="IPR010708">
    <property type="entry name" value="5'(3')-deoxyribonucleotidase"/>
</dbReference>